<dbReference type="InterPro" id="IPR015422">
    <property type="entry name" value="PyrdxlP-dep_Trfase_small"/>
</dbReference>
<dbReference type="InterPro" id="IPR015424">
    <property type="entry name" value="PyrdxlP-dep_Trfase"/>
</dbReference>
<dbReference type="FunFam" id="3.40.640.10:FF:000024">
    <property type="entry name" value="Kynurenine--oxoglutarate transaminase 3"/>
    <property type="match status" value="1"/>
</dbReference>
<dbReference type="CDD" id="cd00609">
    <property type="entry name" value="AAT_like"/>
    <property type="match status" value="1"/>
</dbReference>
<dbReference type="GO" id="GO:0016212">
    <property type="term" value="F:kynurenine-oxoglutarate transaminase activity"/>
    <property type="evidence" value="ECO:0007669"/>
    <property type="project" value="TreeGrafter"/>
</dbReference>
<name>A0AAJ6QSQ0_9ACAR</name>
<evidence type="ECO:0000313" key="14">
    <source>
        <dbReference type="RefSeq" id="XP_003742592.1"/>
    </source>
</evidence>
<keyword evidence="11" id="KW-0732">Signal</keyword>
<dbReference type="KEGG" id="goe:100899183"/>
<dbReference type="SUPFAM" id="SSF53383">
    <property type="entry name" value="PLP-dependent transferases"/>
    <property type="match status" value="1"/>
</dbReference>
<feature type="signal peptide" evidence="11">
    <location>
        <begin position="1"/>
        <end position="21"/>
    </location>
</feature>
<evidence type="ECO:0000256" key="5">
    <source>
        <dbReference type="ARBA" id="ARBA00022679"/>
    </source>
</evidence>
<dbReference type="GO" id="GO:0005739">
    <property type="term" value="C:mitochondrion"/>
    <property type="evidence" value="ECO:0007669"/>
    <property type="project" value="TreeGrafter"/>
</dbReference>
<keyword evidence="13" id="KW-1185">Reference proteome</keyword>
<comment type="pathway">
    <text evidence="9">Amino-acid degradation; L-kynurenine degradation; kynurenate from L-kynurenine: step 1/2.</text>
</comment>
<dbReference type="GO" id="GO:0030170">
    <property type="term" value="F:pyridoxal phosphate binding"/>
    <property type="evidence" value="ECO:0007669"/>
    <property type="project" value="InterPro"/>
</dbReference>
<dbReference type="AlphaFoldDB" id="A0AAJ6QSQ0"/>
<feature type="chain" id="PRO_5042594918" evidence="11">
    <location>
        <begin position="22"/>
        <end position="458"/>
    </location>
</feature>
<evidence type="ECO:0000256" key="1">
    <source>
        <dbReference type="ARBA" id="ARBA00001933"/>
    </source>
</evidence>
<dbReference type="GeneID" id="100899183"/>
<dbReference type="InterPro" id="IPR004839">
    <property type="entry name" value="Aminotransferase_I/II_large"/>
</dbReference>
<evidence type="ECO:0000256" key="6">
    <source>
        <dbReference type="ARBA" id="ARBA00022898"/>
    </source>
</evidence>
<sequence>MLRSLLILSMLSVIFRPVCKAVQAQLPIVNATTQFARTMSKFSPAQRVSGMGESVWVEFGQLALEVKPVNLGQGFPDMPPPESVAKPLREAVSKDGNFLLHQYTRGFGHPRLVNALAGLYGRLTGHKINPNTEVLITVGAYEALFCVFMGLVNPGDEVIIIEPFYDCYEPMVRMAGGVPVFIPLKLKTQNETISSADWVLDPKELASKFSSKTKLIVINTPHNPLGKVFSKEELTVIADLCKKHDVVAVMDEVYEWIVYGGKTHFRMNTLPGMWERSITIGSAGKTFSVTGWKTGWAYGPANLMRALQLVHQNSVYTCATPIQEAIAIGLEIETEKIGQNGSYWKELAEELEPKRDRICKFLQSVGMKPTVPEGGYFLIADYTQFAKNIDVSGFTGTPDSQFAKWLSTTHKLQGIPPSAFYSEEHKSYAKDYIRFCFFKQDSTLAQAEAIIKTLPSKM</sequence>
<organism evidence="13 14">
    <name type="scientific">Galendromus occidentalis</name>
    <name type="common">western predatory mite</name>
    <dbReference type="NCBI Taxonomy" id="34638"/>
    <lineage>
        <taxon>Eukaryota</taxon>
        <taxon>Metazoa</taxon>
        <taxon>Ecdysozoa</taxon>
        <taxon>Arthropoda</taxon>
        <taxon>Chelicerata</taxon>
        <taxon>Arachnida</taxon>
        <taxon>Acari</taxon>
        <taxon>Parasitiformes</taxon>
        <taxon>Mesostigmata</taxon>
        <taxon>Gamasina</taxon>
        <taxon>Phytoseioidea</taxon>
        <taxon>Phytoseiidae</taxon>
        <taxon>Typhlodrominae</taxon>
        <taxon>Galendromus</taxon>
    </lineage>
</organism>
<keyword evidence="4" id="KW-0032">Aminotransferase</keyword>
<comment type="catalytic activity">
    <reaction evidence="10">
        <text>an S-substituted L-cysteine + H2O = a thiol + pyruvate + NH4(+)</text>
        <dbReference type="Rhea" id="RHEA:18121"/>
        <dbReference type="ChEBI" id="CHEBI:15361"/>
        <dbReference type="ChEBI" id="CHEBI:15377"/>
        <dbReference type="ChEBI" id="CHEBI:28938"/>
        <dbReference type="ChEBI" id="CHEBI:29256"/>
        <dbReference type="ChEBI" id="CHEBI:58717"/>
        <dbReference type="EC" id="4.4.1.13"/>
    </reaction>
    <physiologicalReaction direction="left-to-right" evidence="10">
        <dbReference type="Rhea" id="RHEA:18122"/>
    </physiologicalReaction>
</comment>
<dbReference type="CTD" id="41433"/>
<dbReference type="Gene3D" id="3.90.1150.10">
    <property type="entry name" value="Aspartate Aminotransferase, domain 1"/>
    <property type="match status" value="1"/>
</dbReference>
<dbReference type="PANTHER" id="PTHR43807:SF20">
    <property type="entry name" value="FI04487P"/>
    <property type="match status" value="1"/>
</dbReference>
<dbReference type="GO" id="GO:0070189">
    <property type="term" value="P:kynurenine metabolic process"/>
    <property type="evidence" value="ECO:0007669"/>
    <property type="project" value="UniProtKB-ARBA"/>
</dbReference>
<comment type="subunit">
    <text evidence="3">Homodimer.</text>
</comment>
<dbReference type="InterPro" id="IPR051326">
    <property type="entry name" value="Kynurenine-oxoglutarate_AT"/>
</dbReference>
<comment type="cofactor">
    <cofactor evidence="1">
        <name>pyridoxal 5'-phosphate</name>
        <dbReference type="ChEBI" id="CHEBI:597326"/>
    </cofactor>
</comment>
<comment type="similarity">
    <text evidence="2">Belongs to the class-I pyridoxal-phosphate-dependent aminotransferase family.</text>
</comment>
<keyword evidence="6" id="KW-0663">Pyridoxal phosphate</keyword>
<dbReference type="FunFam" id="3.90.1150.10:FF:000021">
    <property type="entry name" value="Kynurenine--oxoglutarate transaminase 3"/>
    <property type="match status" value="1"/>
</dbReference>
<dbReference type="InterPro" id="IPR015421">
    <property type="entry name" value="PyrdxlP-dep_Trfase_major"/>
</dbReference>
<proteinExistence type="inferred from homology"/>
<dbReference type="RefSeq" id="XP_003742592.1">
    <property type="nucleotide sequence ID" value="XM_003742544.1"/>
</dbReference>
<evidence type="ECO:0000256" key="11">
    <source>
        <dbReference type="SAM" id="SignalP"/>
    </source>
</evidence>
<keyword evidence="8" id="KW-0456">Lyase</keyword>
<reference evidence="14" key="1">
    <citation type="submission" date="2025-08" db="UniProtKB">
        <authorList>
            <consortium name="RefSeq"/>
        </authorList>
    </citation>
    <scope>IDENTIFICATION</scope>
</reference>
<accession>A0AAJ6QSQ0</accession>
<evidence type="ECO:0000256" key="7">
    <source>
        <dbReference type="ARBA" id="ARBA00022990"/>
    </source>
</evidence>
<protein>
    <submittedName>
        <fullName evidence="14">Kynurenine--oxoglutarate transaminase 3</fullName>
    </submittedName>
</protein>
<evidence type="ECO:0000256" key="3">
    <source>
        <dbReference type="ARBA" id="ARBA00011738"/>
    </source>
</evidence>
<dbReference type="FunFam" id="3.90.1150.10:FF:000275">
    <property type="entry name" value="kynurenine--oxoglutarate transaminase 1"/>
    <property type="match status" value="1"/>
</dbReference>
<keyword evidence="7" id="KW-0007">Acetylation</keyword>
<dbReference type="GO" id="GO:0047804">
    <property type="term" value="F:cysteine-S-conjugate beta-lyase activity"/>
    <property type="evidence" value="ECO:0007669"/>
    <property type="project" value="UniProtKB-EC"/>
</dbReference>
<evidence type="ECO:0000256" key="9">
    <source>
        <dbReference type="ARBA" id="ARBA00024016"/>
    </source>
</evidence>
<dbReference type="Gene3D" id="3.40.640.10">
    <property type="entry name" value="Type I PLP-dependent aspartate aminotransferase-like (Major domain)"/>
    <property type="match status" value="1"/>
</dbReference>
<dbReference type="PANTHER" id="PTHR43807">
    <property type="entry name" value="FI04487P"/>
    <property type="match status" value="1"/>
</dbReference>
<evidence type="ECO:0000313" key="13">
    <source>
        <dbReference type="Proteomes" id="UP000694867"/>
    </source>
</evidence>
<feature type="domain" description="Aminotransferase class I/classII large" evidence="12">
    <location>
        <begin position="68"/>
        <end position="437"/>
    </location>
</feature>
<evidence type="ECO:0000256" key="4">
    <source>
        <dbReference type="ARBA" id="ARBA00022576"/>
    </source>
</evidence>
<evidence type="ECO:0000256" key="2">
    <source>
        <dbReference type="ARBA" id="ARBA00007441"/>
    </source>
</evidence>
<evidence type="ECO:0000259" key="12">
    <source>
        <dbReference type="Pfam" id="PF00155"/>
    </source>
</evidence>
<dbReference type="Proteomes" id="UP000694867">
    <property type="component" value="Unplaced"/>
</dbReference>
<keyword evidence="5" id="KW-0808">Transferase</keyword>
<dbReference type="Pfam" id="PF00155">
    <property type="entry name" value="Aminotran_1_2"/>
    <property type="match status" value="1"/>
</dbReference>
<gene>
    <name evidence="14" type="primary">LOC100899183</name>
</gene>
<evidence type="ECO:0000256" key="8">
    <source>
        <dbReference type="ARBA" id="ARBA00023239"/>
    </source>
</evidence>
<evidence type="ECO:0000256" key="10">
    <source>
        <dbReference type="ARBA" id="ARBA00049325"/>
    </source>
</evidence>